<feature type="compositionally biased region" description="Polar residues" evidence="1">
    <location>
        <begin position="144"/>
        <end position="154"/>
    </location>
</feature>
<sequence length="227" mass="24191">MFNWRNFVCLSLIATLPASLVGDDTGAAILRSSGVVLLNGNPVPSTSTLLSGDMVETQKQSLARIEFSGSAADISAETMVRFTPDGLILEHGSLSVNTSRGLKVRAGCVTVTPVQIEWTHYEVSDVDGRVTVSALKDDVYVESRSANPQQARQSARSDRVIVREGEQKSREEKCGGTVLRETPVAGRGALMNSPYVQGAGLGVIVGVACWVFCFPPPSISPDSPDRP</sequence>
<evidence type="ECO:0000256" key="1">
    <source>
        <dbReference type="SAM" id="MobiDB-lite"/>
    </source>
</evidence>
<evidence type="ECO:0000313" key="2">
    <source>
        <dbReference type="EMBL" id="SPF49978.1"/>
    </source>
</evidence>
<name>A0A2U3LDL5_9BACT</name>
<gene>
    <name evidence="2" type="ORF">SBA1_970015</name>
</gene>
<proteinExistence type="predicted"/>
<dbReference type="AlphaFoldDB" id="A0A2U3LDL5"/>
<dbReference type="Proteomes" id="UP000238701">
    <property type="component" value="Unassembled WGS sequence"/>
</dbReference>
<evidence type="ECO:0008006" key="4">
    <source>
        <dbReference type="Google" id="ProtNLM"/>
    </source>
</evidence>
<protein>
    <recommendedName>
        <fullName evidence="4">FecR protein domain-containing protein</fullName>
    </recommendedName>
</protein>
<reference evidence="3" key="1">
    <citation type="submission" date="2018-02" db="EMBL/GenBank/DDBJ databases">
        <authorList>
            <person name="Hausmann B."/>
        </authorList>
    </citation>
    <scope>NUCLEOTIDE SEQUENCE [LARGE SCALE GENOMIC DNA]</scope>
    <source>
        <strain evidence="3">Peat soil MAG SbA1</strain>
    </source>
</reference>
<dbReference type="EMBL" id="OMOD01000196">
    <property type="protein sequence ID" value="SPF49978.1"/>
    <property type="molecule type" value="Genomic_DNA"/>
</dbReference>
<evidence type="ECO:0000313" key="3">
    <source>
        <dbReference type="Proteomes" id="UP000238701"/>
    </source>
</evidence>
<feature type="compositionally biased region" description="Basic and acidic residues" evidence="1">
    <location>
        <begin position="155"/>
        <end position="173"/>
    </location>
</feature>
<feature type="region of interest" description="Disordered" evidence="1">
    <location>
        <begin position="143"/>
        <end position="173"/>
    </location>
</feature>
<accession>A0A2U3LDL5</accession>
<organism evidence="2 3">
    <name type="scientific">Candidatus Sulfotelmatobacter kueseliae</name>
    <dbReference type="NCBI Taxonomy" id="2042962"/>
    <lineage>
        <taxon>Bacteria</taxon>
        <taxon>Pseudomonadati</taxon>
        <taxon>Acidobacteriota</taxon>
        <taxon>Terriglobia</taxon>
        <taxon>Terriglobales</taxon>
        <taxon>Candidatus Korobacteraceae</taxon>
        <taxon>Candidatus Sulfotelmatobacter</taxon>
    </lineage>
</organism>